<sequence length="666" mass="71667">MPQRQPRRDSLKSTTGSVHSAKSAGKRLSALVRSPPVEEPPVRHIDDPQSALAGVARLLTRDKTQARRYPPSAPSNARARDLHNAEPAPDSSTPSSSGSARSFNPLQLLRSASIKSQRSVQEHESQTLATSVDVPAPERRRSSSPPRAPSAQRRKRSFDAASMLMLRKRSSDPNNTSETQLPARWTERKQEAKTILRTASPRISGNGKAAVSFSPATAHRSESRTLEEALREGSWSSDWSPTAIEHPAELRSAGSKSAGMPSRSPTRSLPRSPNTSRAVRPSTSDGSFMPRAPLERVAHLDRAAQFATPPNRARPRTPLSVHGDAASVWTQCSGRSVTSARSTAARQIVSPAKSQTTGWTAEPDPLYIGPRMPRLTLLQVVQDDLDDTSSVAASAKSRNPSTNGSARESMKSHTSDSSQPDRLRHSTSVSERLNSLVNSAASAIGLSPRKSAGTSSERSGQLSSSSSLRSQQRSPSKSIERRSMAAPVATRRPMTAPHDAGSKPFAYIPNHLTREDVNNYIDVGLRSPLLAALSTATLSMRTMSVDLPLSAVSTDMPLSPRSGTSSVDPRDTSRLSAASVSTRGQSRLSAASTHCSSRTGDMFLSADTQDDEFAQAGPFRRPSEEEDRVAEAKSEADGAEEAHTTPRAREMPLLDLSTDSGMQEQR</sequence>
<feature type="compositionally biased region" description="Polar residues" evidence="1">
    <location>
        <begin position="574"/>
        <end position="599"/>
    </location>
</feature>
<feature type="compositionally biased region" description="Low complexity" evidence="1">
    <location>
        <begin position="85"/>
        <end position="102"/>
    </location>
</feature>
<feature type="compositionally biased region" description="Basic and acidic residues" evidence="1">
    <location>
        <begin position="629"/>
        <end position="652"/>
    </location>
</feature>
<feature type="compositionally biased region" description="Basic and acidic residues" evidence="1">
    <location>
        <begin position="185"/>
        <end position="194"/>
    </location>
</feature>
<dbReference type="RefSeq" id="XP_025598678.1">
    <property type="nucleotide sequence ID" value="XM_025739746.1"/>
</dbReference>
<feature type="region of interest" description="Disordered" evidence="1">
    <location>
        <begin position="388"/>
        <end position="503"/>
    </location>
</feature>
<dbReference type="GeneID" id="37267292"/>
<dbReference type="STRING" id="58919.A0A316ZA07"/>
<feature type="compositionally biased region" description="Low complexity" evidence="1">
    <location>
        <begin position="455"/>
        <end position="477"/>
    </location>
</feature>
<evidence type="ECO:0000313" key="2">
    <source>
        <dbReference type="EMBL" id="PWN98399.1"/>
    </source>
</evidence>
<accession>A0A316ZA07</accession>
<feature type="compositionally biased region" description="Basic and acidic residues" evidence="1">
    <location>
        <begin position="219"/>
        <end position="231"/>
    </location>
</feature>
<gene>
    <name evidence="2" type="ORF">FA09DRAFT_261863</name>
</gene>
<feature type="region of interest" description="Disordered" evidence="1">
    <location>
        <begin position="341"/>
        <end position="365"/>
    </location>
</feature>
<feature type="compositionally biased region" description="Polar residues" evidence="1">
    <location>
        <begin position="425"/>
        <end position="441"/>
    </location>
</feature>
<evidence type="ECO:0000313" key="3">
    <source>
        <dbReference type="Proteomes" id="UP000245946"/>
    </source>
</evidence>
<feature type="compositionally biased region" description="Polar residues" evidence="1">
    <location>
        <begin position="657"/>
        <end position="666"/>
    </location>
</feature>
<dbReference type="Proteomes" id="UP000245946">
    <property type="component" value="Unassembled WGS sequence"/>
</dbReference>
<name>A0A316ZA07_9BASI</name>
<reference evidence="2 3" key="1">
    <citation type="journal article" date="2018" name="Mol. Biol. Evol.">
        <title>Broad Genomic Sampling Reveals a Smut Pathogenic Ancestry of the Fungal Clade Ustilaginomycotina.</title>
        <authorList>
            <person name="Kijpornyongpan T."/>
            <person name="Mondo S.J."/>
            <person name="Barry K."/>
            <person name="Sandor L."/>
            <person name="Lee J."/>
            <person name="Lipzen A."/>
            <person name="Pangilinan J."/>
            <person name="LaButti K."/>
            <person name="Hainaut M."/>
            <person name="Henrissat B."/>
            <person name="Grigoriev I.V."/>
            <person name="Spatafora J.W."/>
            <person name="Aime M.C."/>
        </authorList>
    </citation>
    <scope>NUCLEOTIDE SEQUENCE [LARGE SCALE GENOMIC DNA]</scope>
    <source>
        <strain evidence="2 3">MCA 4186</strain>
    </source>
</reference>
<protein>
    <submittedName>
        <fullName evidence="2">Uncharacterized protein</fullName>
    </submittedName>
</protein>
<keyword evidence="3" id="KW-1185">Reference proteome</keyword>
<feature type="region of interest" description="Disordered" evidence="1">
    <location>
        <begin position="552"/>
        <end position="666"/>
    </location>
</feature>
<dbReference type="AlphaFoldDB" id="A0A316ZA07"/>
<feature type="region of interest" description="Disordered" evidence="1">
    <location>
        <begin position="1"/>
        <end position="292"/>
    </location>
</feature>
<feature type="compositionally biased region" description="Low complexity" evidence="1">
    <location>
        <begin position="261"/>
        <end position="277"/>
    </location>
</feature>
<feature type="compositionally biased region" description="Basic and acidic residues" evidence="1">
    <location>
        <begin position="1"/>
        <end position="11"/>
    </location>
</feature>
<evidence type="ECO:0000256" key="1">
    <source>
        <dbReference type="SAM" id="MobiDB-lite"/>
    </source>
</evidence>
<proteinExistence type="predicted"/>
<dbReference type="EMBL" id="KZ819291">
    <property type="protein sequence ID" value="PWN98399.1"/>
    <property type="molecule type" value="Genomic_DNA"/>
</dbReference>
<feature type="compositionally biased region" description="Polar residues" evidence="1">
    <location>
        <begin position="389"/>
        <end position="406"/>
    </location>
</feature>
<organism evidence="2 3">
    <name type="scientific">Tilletiopsis washingtonensis</name>
    <dbReference type="NCBI Taxonomy" id="58919"/>
    <lineage>
        <taxon>Eukaryota</taxon>
        <taxon>Fungi</taxon>
        <taxon>Dikarya</taxon>
        <taxon>Basidiomycota</taxon>
        <taxon>Ustilaginomycotina</taxon>
        <taxon>Exobasidiomycetes</taxon>
        <taxon>Entylomatales</taxon>
        <taxon>Entylomatales incertae sedis</taxon>
        <taxon>Tilletiopsis</taxon>
    </lineage>
</organism>
<feature type="compositionally biased region" description="Basic and acidic residues" evidence="1">
    <location>
        <begin position="408"/>
        <end position="424"/>
    </location>
</feature>